<name>A0A8H3G4N8_9LECA</name>
<reference evidence="3" key="1">
    <citation type="submission" date="2021-03" db="EMBL/GenBank/DDBJ databases">
        <authorList>
            <person name="Tagirdzhanova G."/>
        </authorList>
    </citation>
    <scope>NUCLEOTIDE SEQUENCE</scope>
</reference>
<gene>
    <name evidence="3" type="ORF">HETSPECPRED_008523</name>
</gene>
<protein>
    <recommendedName>
        <fullName evidence="2">DUF6536 domain-containing protein</fullName>
    </recommendedName>
</protein>
<evidence type="ECO:0000313" key="3">
    <source>
        <dbReference type="EMBL" id="CAF9933073.1"/>
    </source>
</evidence>
<feature type="domain" description="DUF6536" evidence="2">
    <location>
        <begin position="33"/>
        <end position="181"/>
    </location>
</feature>
<feature type="transmembrane region" description="Helical" evidence="1">
    <location>
        <begin position="592"/>
        <end position="613"/>
    </location>
</feature>
<keyword evidence="1" id="KW-1133">Transmembrane helix</keyword>
<keyword evidence="1" id="KW-0812">Transmembrane</keyword>
<feature type="transmembrane region" description="Helical" evidence="1">
    <location>
        <begin position="339"/>
        <end position="361"/>
    </location>
</feature>
<organism evidence="3 4">
    <name type="scientific">Heterodermia speciosa</name>
    <dbReference type="NCBI Taxonomy" id="116794"/>
    <lineage>
        <taxon>Eukaryota</taxon>
        <taxon>Fungi</taxon>
        <taxon>Dikarya</taxon>
        <taxon>Ascomycota</taxon>
        <taxon>Pezizomycotina</taxon>
        <taxon>Lecanoromycetes</taxon>
        <taxon>OSLEUM clade</taxon>
        <taxon>Lecanoromycetidae</taxon>
        <taxon>Caliciales</taxon>
        <taxon>Physciaceae</taxon>
        <taxon>Heterodermia</taxon>
    </lineage>
</organism>
<proteinExistence type="predicted"/>
<accession>A0A8H3G4N8</accession>
<dbReference type="OrthoDB" id="5353193at2759"/>
<comment type="caution">
    <text evidence="3">The sequence shown here is derived from an EMBL/GenBank/DDBJ whole genome shotgun (WGS) entry which is preliminary data.</text>
</comment>
<evidence type="ECO:0000313" key="4">
    <source>
        <dbReference type="Proteomes" id="UP000664521"/>
    </source>
</evidence>
<feature type="transmembrane region" description="Helical" evidence="1">
    <location>
        <begin position="541"/>
        <end position="560"/>
    </location>
</feature>
<keyword evidence="1" id="KW-0472">Membrane</keyword>
<keyword evidence="4" id="KW-1185">Reference proteome</keyword>
<dbReference type="Pfam" id="PF20163">
    <property type="entry name" value="DUF6536"/>
    <property type="match status" value="1"/>
</dbReference>
<dbReference type="EMBL" id="CAJPDS010000066">
    <property type="protein sequence ID" value="CAF9933073.1"/>
    <property type="molecule type" value="Genomic_DNA"/>
</dbReference>
<evidence type="ECO:0000259" key="2">
    <source>
        <dbReference type="Pfam" id="PF20163"/>
    </source>
</evidence>
<feature type="transmembrane region" description="Helical" evidence="1">
    <location>
        <begin position="428"/>
        <end position="449"/>
    </location>
</feature>
<sequence length="692" mass="76785">MAGRYSLLENSRPKGIFQMKSIGPRWPRGCHGGVTNAIILGISTLILNTAIAGWLVAANGFDHNLVVMGRRSCKSTRNIITIVQLIINVLATLLLAASNYCMQILSSPLREEVDAAHAANKWWWIGVPNCKNLRYLPWKRRLLLLTLAICSLPVHLLWNSTIIQELPTNNYLIAAVSTEFVSGAPIDAFNFAYQSLGEAERIEERLESMRHNFENLTVAKCIINYAKELVSDYNNVALVTNVHNSSNSLLGLWEYDIRSPSDQTLYPLGLNWPCNITQSMAVATVDCNLAKLAISNATYWNPFSGHPFNSYPSVVDSSVGYCLAQSTHRTCRISLTPTIVWIVLAANLLKVVCFYGTLIVLRNSSNPLITTGDAVESFISKPDPKLSQRCLSSMSQVKTDPKFWAASEMPLQWLPRHQVGLCGTSLSMWLWLFVPAVTGIGSVTCLFIIKDLNRFLSFGFSSTNKSELIIQNNDNINFGIVAGTLLANTPQIILSYIYTAYNALITSMSSHSELLRYSTKRHGLRVTQPIRMQRSSYYLSLPYRFSIPLIIASAILHWLVSESFFLVRVITYAQDGTEDREEFVSAVGYSSYAILVSLAVMVFMLLAILAFGLGMRYSRSMPLAATCSASIAAICQPAQGTEFELDLAKLPLSWGSVGQEFADVYDQYGRRVKHATFSSGRVSPLEGGAFYQ</sequence>
<feature type="transmembrane region" description="Helical" evidence="1">
    <location>
        <begin position="79"/>
        <end position="100"/>
    </location>
</feature>
<feature type="transmembrane region" description="Helical" evidence="1">
    <location>
        <begin position="37"/>
        <end position="58"/>
    </location>
</feature>
<dbReference type="PANTHER" id="PTHR35395">
    <property type="entry name" value="DUF6536 DOMAIN-CONTAINING PROTEIN"/>
    <property type="match status" value="1"/>
</dbReference>
<dbReference type="Proteomes" id="UP000664521">
    <property type="component" value="Unassembled WGS sequence"/>
</dbReference>
<evidence type="ECO:0000256" key="1">
    <source>
        <dbReference type="SAM" id="Phobius"/>
    </source>
</evidence>
<dbReference type="PANTHER" id="PTHR35395:SF1">
    <property type="entry name" value="DUF6536 DOMAIN-CONTAINING PROTEIN"/>
    <property type="match status" value="1"/>
</dbReference>
<dbReference type="AlphaFoldDB" id="A0A8H3G4N8"/>
<dbReference type="InterPro" id="IPR046623">
    <property type="entry name" value="DUF6536"/>
</dbReference>